<dbReference type="Proteomes" id="UP001488838">
    <property type="component" value="Unassembled WGS sequence"/>
</dbReference>
<reference evidence="2 3" key="1">
    <citation type="journal article" date="2023" name="bioRxiv">
        <title>Conserved and derived expression patterns and positive selection on dental genes reveal complex evolutionary context of ever-growing rodent molars.</title>
        <authorList>
            <person name="Calamari Z.T."/>
            <person name="Song A."/>
            <person name="Cohen E."/>
            <person name="Akter M."/>
            <person name="Roy R.D."/>
            <person name="Hallikas O."/>
            <person name="Christensen M.M."/>
            <person name="Li P."/>
            <person name="Marangoni P."/>
            <person name="Jernvall J."/>
            <person name="Klein O.D."/>
        </authorList>
    </citation>
    <scope>NUCLEOTIDE SEQUENCE [LARGE SCALE GENOMIC DNA]</scope>
    <source>
        <strain evidence="2">V071</strain>
    </source>
</reference>
<sequence>MALSACCNDDHVDAWTMTVRPAVCVRLTEDSGAADTQDNRLWMAKDRAQRWSGGKEASCPAAAMGGPVSGPTLFLLPGVIRRPACGARLGPWCQPQAGTSGSIRDTYGAAVCRRTEKARQEASHAGVNLGNSLKWMMNTGFVRSMRNQPMATDVAADEVALGEERKGYMGAGGGQSLSEKAQEVEEGKITASGDEGCLKKPNRESSD</sequence>
<evidence type="ECO:0000313" key="2">
    <source>
        <dbReference type="EMBL" id="KAK7800296.1"/>
    </source>
</evidence>
<protein>
    <submittedName>
        <fullName evidence="2">Uncharacterized protein</fullName>
    </submittedName>
</protein>
<feature type="region of interest" description="Disordered" evidence="1">
    <location>
        <begin position="166"/>
        <end position="207"/>
    </location>
</feature>
<comment type="caution">
    <text evidence="2">The sequence shown here is derived from an EMBL/GenBank/DDBJ whole genome shotgun (WGS) entry which is preliminary data.</text>
</comment>
<accession>A0AAW0HFD2</accession>
<feature type="compositionally biased region" description="Basic and acidic residues" evidence="1">
    <location>
        <begin position="196"/>
        <end position="207"/>
    </location>
</feature>
<organism evidence="2 3">
    <name type="scientific">Myodes glareolus</name>
    <name type="common">Bank vole</name>
    <name type="synonym">Clethrionomys glareolus</name>
    <dbReference type="NCBI Taxonomy" id="447135"/>
    <lineage>
        <taxon>Eukaryota</taxon>
        <taxon>Metazoa</taxon>
        <taxon>Chordata</taxon>
        <taxon>Craniata</taxon>
        <taxon>Vertebrata</taxon>
        <taxon>Euteleostomi</taxon>
        <taxon>Mammalia</taxon>
        <taxon>Eutheria</taxon>
        <taxon>Euarchontoglires</taxon>
        <taxon>Glires</taxon>
        <taxon>Rodentia</taxon>
        <taxon>Myomorpha</taxon>
        <taxon>Muroidea</taxon>
        <taxon>Cricetidae</taxon>
        <taxon>Arvicolinae</taxon>
        <taxon>Myodes</taxon>
    </lineage>
</organism>
<gene>
    <name evidence="2" type="ORF">U0070_013112</name>
</gene>
<dbReference type="AlphaFoldDB" id="A0AAW0HFD2"/>
<evidence type="ECO:0000256" key="1">
    <source>
        <dbReference type="SAM" id="MobiDB-lite"/>
    </source>
</evidence>
<keyword evidence="3" id="KW-1185">Reference proteome</keyword>
<evidence type="ECO:0000313" key="3">
    <source>
        <dbReference type="Proteomes" id="UP001488838"/>
    </source>
</evidence>
<name>A0AAW0HFD2_MYOGA</name>
<proteinExistence type="predicted"/>
<dbReference type="EMBL" id="JBBHLL010000557">
    <property type="protein sequence ID" value="KAK7800296.1"/>
    <property type="molecule type" value="Genomic_DNA"/>
</dbReference>